<dbReference type="Proteomes" id="UP001054252">
    <property type="component" value="Unassembled WGS sequence"/>
</dbReference>
<name>A0AAV5MSQ2_9ROSI</name>
<comment type="caution">
    <text evidence="2">The sequence shown here is derived from an EMBL/GenBank/DDBJ whole genome shotgun (WGS) entry which is preliminary data.</text>
</comment>
<keyword evidence="3" id="KW-1185">Reference proteome</keyword>
<accession>A0AAV5MSQ2</accession>
<evidence type="ECO:0000313" key="3">
    <source>
        <dbReference type="Proteomes" id="UP001054252"/>
    </source>
</evidence>
<feature type="region of interest" description="Disordered" evidence="1">
    <location>
        <begin position="1"/>
        <end position="34"/>
    </location>
</feature>
<protein>
    <submittedName>
        <fullName evidence="2">Uncharacterized protein</fullName>
    </submittedName>
</protein>
<organism evidence="2 3">
    <name type="scientific">Rubroshorea leprosula</name>
    <dbReference type="NCBI Taxonomy" id="152421"/>
    <lineage>
        <taxon>Eukaryota</taxon>
        <taxon>Viridiplantae</taxon>
        <taxon>Streptophyta</taxon>
        <taxon>Embryophyta</taxon>
        <taxon>Tracheophyta</taxon>
        <taxon>Spermatophyta</taxon>
        <taxon>Magnoliopsida</taxon>
        <taxon>eudicotyledons</taxon>
        <taxon>Gunneridae</taxon>
        <taxon>Pentapetalae</taxon>
        <taxon>rosids</taxon>
        <taxon>malvids</taxon>
        <taxon>Malvales</taxon>
        <taxon>Dipterocarpaceae</taxon>
        <taxon>Rubroshorea</taxon>
    </lineage>
</organism>
<dbReference type="EMBL" id="BPVZ01000618">
    <property type="protein sequence ID" value="GKV52139.1"/>
    <property type="molecule type" value="Genomic_DNA"/>
</dbReference>
<feature type="compositionally biased region" description="Basic and acidic residues" evidence="1">
    <location>
        <begin position="1"/>
        <end position="18"/>
    </location>
</feature>
<sequence>MRNQERRVSKRLETKMEELQSEMDALNEEQSRLR</sequence>
<evidence type="ECO:0000313" key="2">
    <source>
        <dbReference type="EMBL" id="GKV52139.1"/>
    </source>
</evidence>
<gene>
    <name evidence="2" type="ORF">SLEP1_g58731</name>
</gene>
<reference evidence="2 3" key="1">
    <citation type="journal article" date="2021" name="Commun. Biol.">
        <title>The genome of Shorea leprosula (Dipterocarpaceae) highlights the ecological relevance of drought in aseasonal tropical rainforests.</title>
        <authorList>
            <person name="Ng K.K.S."/>
            <person name="Kobayashi M.J."/>
            <person name="Fawcett J.A."/>
            <person name="Hatakeyama M."/>
            <person name="Paape T."/>
            <person name="Ng C.H."/>
            <person name="Ang C.C."/>
            <person name="Tnah L.H."/>
            <person name="Lee C.T."/>
            <person name="Nishiyama T."/>
            <person name="Sese J."/>
            <person name="O'Brien M.J."/>
            <person name="Copetti D."/>
            <person name="Mohd Noor M.I."/>
            <person name="Ong R.C."/>
            <person name="Putra M."/>
            <person name="Sireger I.Z."/>
            <person name="Indrioko S."/>
            <person name="Kosugi Y."/>
            <person name="Izuno A."/>
            <person name="Isagi Y."/>
            <person name="Lee S.L."/>
            <person name="Shimizu K.K."/>
        </authorList>
    </citation>
    <scope>NUCLEOTIDE SEQUENCE [LARGE SCALE GENOMIC DNA]</scope>
    <source>
        <strain evidence="2">214</strain>
    </source>
</reference>
<evidence type="ECO:0000256" key="1">
    <source>
        <dbReference type="SAM" id="MobiDB-lite"/>
    </source>
</evidence>
<proteinExistence type="predicted"/>
<dbReference type="AlphaFoldDB" id="A0AAV5MSQ2"/>